<reference evidence="4" key="1">
    <citation type="submission" date="2021-01" db="EMBL/GenBank/DDBJ databases">
        <authorList>
            <person name="Corre E."/>
            <person name="Pelletier E."/>
            <person name="Niang G."/>
            <person name="Scheremetjew M."/>
            <person name="Finn R."/>
            <person name="Kale V."/>
            <person name="Holt S."/>
            <person name="Cochrane G."/>
            <person name="Meng A."/>
            <person name="Brown T."/>
            <person name="Cohen L."/>
        </authorList>
    </citation>
    <scope>NUCLEOTIDE SEQUENCE</scope>
    <source>
        <strain evidence="4">S3</strain>
    </source>
</reference>
<proteinExistence type="predicted"/>
<accession>A0A7S3MYI0</accession>
<feature type="domain" description="Sphingomyelin phosphodiesterase C-terminal" evidence="3">
    <location>
        <begin position="28"/>
        <end position="95"/>
    </location>
</feature>
<evidence type="ECO:0000259" key="3">
    <source>
        <dbReference type="Pfam" id="PF19272"/>
    </source>
</evidence>
<protein>
    <recommendedName>
        <fullName evidence="3">Sphingomyelin phosphodiesterase C-terminal domain-containing protein</fullName>
    </recommendedName>
</protein>
<gene>
    <name evidence="4" type="ORF">SINC0208_LOCUS8405</name>
    <name evidence="5" type="ORF">SINC0208_LOCUS8406</name>
</gene>
<evidence type="ECO:0000256" key="2">
    <source>
        <dbReference type="ARBA" id="ARBA00023180"/>
    </source>
</evidence>
<sequence>MDAATPQKPIGTHWLGASITSFGGGFGSSNPAFTVFDFDAEYMVPVNVHTYAMNLSDANLNDSPNWEEQHDFVSEYNLTDMSPSSLLQFTSDLYSDGEVAAHFKWNTYRRHYEKPDPESMKHDMTYYCFREVEVASWHECMSRGEHESVPVDTPFFSNDFQEWLMEVLVGEWMVDA</sequence>
<dbReference type="EMBL" id="HBIH01021265">
    <property type="protein sequence ID" value="CAE0327779.1"/>
    <property type="molecule type" value="Transcribed_RNA"/>
</dbReference>
<dbReference type="PANTHER" id="PTHR10340:SF57">
    <property type="entry name" value="METALLOPHOS DOMAIN-CONTAINING PROTEIN"/>
    <property type="match status" value="1"/>
</dbReference>
<dbReference type="AlphaFoldDB" id="A0A7S3MYI0"/>
<dbReference type="Pfam" id="PF19272">
    <property type="entry name" value="ASMase_C"/>
    <property type="match status" value="1"/>
</dbReference>
<dbReference type="PANTHER" id="PTHR10340">
    <property type="entry name" value="SPHINGOMYELIN PHOSPHODIESTERASE"/>
    <property type="match status" value="1"/>
</dbReference>
<name>A0A7S3MYI0_9SPIT</name>
<dbReference type="GO" id="GO:0016787">
    <property type="term" value="F:hydrolase activity"/>
    <property type="evidence" value="ECO:0007669"/>
    <property type="project" value="UniProtKB-KW"/>
</dbReference>
<evidence type="ECO:0000313" key="4">
    <source>
        <dbReference type="EMBL" id="CAE0327778.1"/>
    </source>
</evidence>
<keyword evidence="1" id="KW-0378">Hydrolase</keyword>
<evidence type="ECO:0000256" key="1">
    <source>
        <dbReference type="ARBA" id="ARBA00022801"/>
    </source>
</evidence>
<organism evidence="4">
    <name type="scientific">Strombidium inclinatum</name>
    <dbReference type="NCBI Taxonomy" id="197538"/>
    <lineage>
        <taxon>Eukaryota</taxon>
        <taxon>Sar</taxon>
        <taxon>Alveolata</taxon>
        <taxon>Ciliophora</taxon>
        <taxon>Intramacronucleata</taxon>
        <taxon>Spirotrichea</taxon>
        <taxon>Oligotrichia</taxon>
        <taxon>Strombidiidae</taxon>
        <taxon>Strombidium</taxon>
    </lineage>
</organism>
<dbReference type="InterPro" id="IPR045473">
    <property type="entry name" value="ASM_C"/>
</dbReference>
<keyword evidence="2" id="KW-0325">Glycoprotein</keyword>
<evidence type="ECO:0000313" key="5">
    <source>
        <dbReference type="EMBL" id="CAE0327779.1"/>
    </source>
</evidence>
<dbReference type="EMBL" id="HBIH01021264">
    <property type="protein sequence ID" value="CAE0327778.1"/>
    <property type="molecule type" value="Transcribed_RNA"/>
</dbReference>